<dbReference type="PROSITE" id="PS50112">
    <property type="entry name" value="PAS"/>
    <property type="match status" value="1"/>
</dbReference>
<dbReference type="Pfam" id="PF08447">
    <property type="entry name" value="PAS_3"/>
    <property type="match status" value="1"/>
</dbReference>
<dbReference type="GO" id="GO:0000155">
    <property type="term" value="F:phosphorelay sensor kinase activity"/>
    <property type="evidence" value="ECO:0007669"/>
    <property type="project" value="InterPro"/>
</dbReference>
<dbReference type="Gene3D" id="3.30.565.10">
    <property type="entry name" value="Histidine kinase-like ATPase, C-terminal domain"/>
    <property type="match status" value="1"/>
</dbReference>
<dbReference type="SUPFAM" id="SSF55874">
    <property type="entry name" value="ATPase domain of HSP90 chaperone/DNA topoisomerase II/histidine kinase"/>
    <property type="match status" value="1"/>
</dbReference>
<evidence type="ECO:0000259" key="7">
    <source>
        <dbReference type="PROSITE" id="PS50109"/>
    </source>
</evidence>
<dbReference type="SUPFAM" id="SSF55781">
    <property type="entry name" value="GAF domain-like"/>
    <property type="match status" value="1"/>
</dbReference>
<evidence type="ECO:0000313" key="12">
    <source>
        <dbReference type="Proteomes" id="UP000306416"/>
    </source>
</evidence>
<name>A0A4S1CM27_9BACT</name>
<dbReference type="InterPro" id="IPR004358">
    <property type="entry name" value="Sig_transdc_His_kin-like_C"/>
</dbReference>
<comment type="catalytic activity">
    <reaction evidence="1">
        <text>ATP + protein L-histidine = ADP + protein N-phospho-L-histidine.</text>
        <dbReference type="EC" id="2.7.13.3"/>
    </reaction>
</comment>
<dbReference type="InterPro" id="IPR001789">
    <property type="entry name" value="Sig_transdc_resp-reg_receiver"/>
</dbReference>
<feature type="modified residue" description="4-aspartylphosphate" evidence="6">
    <location>
        <position position="981"/>
    </location>
</feature>
<dbReference type="InterPro" id="IPR036097">
    <property type="entry name" value="HisK_dim/P_sf"/>
</dbReference>
<protein>
    <recommendedName>
        <fullName evidence="2">histidine kinase</fullName>
        <ecNumber evidence="2">2.7.13.3</ecNumber>
    </recommendedName>
</protein>
<dbReference type="InterPro" id="IPR003018">
    <property type="entry name" value="GAF"/>
</dbReference>
<dbReference type="PRINTS" id="PR00344">
    <property type="entry name" value="BCTRLSENSOR"/>
</dbReference>
<dbReference type="PANTHER" id="PTHR43065:SF42">
    <property type="entry name" value="TWO-COMPONENT SENSOR PPRA"/>
    <property type="match status" value="1"/>
</dbReference>
<evidence type="ECO:0000259" key="10">
    <source>
        <dbReference type="PROSITE" id="PS50113"/>
    </source>
</evidence>
<dbReference type="Proteomes" id="UP000306416">
    <property type="component" value="Unassembled WGS sequence"/>
</dbReference>
<gene>
    <name evidence="11" type="ORF">E4633_05085</name>
</gene>
<keyword evidence="5" id="KW-0418">Kinase</keyword>
<dbReference type="EMBL" id="SRSC01000001">
    <property type="protein sequence ID" value="TGU74837.1"/>
    <property type="molecule type" value="Genomic_DNA"/>
</dbReference>
<dbReference type="SUPFAM" id="SSF47384">
    <property type="entry name" value="Homodimeric domain of signal transducing histidine kinase"/>
    <property type="match status" value="1"/>
</dbReference>
<comment type="caution">
    <text evidence="11">The sequence shown here is derived from an EMBL/GenBank/DDBJ whole genome shotgun (WGS) entry which is preliminary data.</text>
</comment>
<dbReference type="InterPro" id="IPR000700">
    <property type="entry name" value="PAS-assoc_C"/>
</dbReference>
<dbReference type="InterPro" id="IPR003661">
    <property type="entry name" value="HisK_dim/P_dom"/>
</dbReference>
<feature type="domain" description="PAS" evidence="9">
    <location>
        <begin position="253"/>
        <end position="325"/>
    </location>
</feature>
<evidence type="ECO:0000256" key="5">
    <source>
        <dbReference type="ARBA" id="ARBA00022777"/>
    </source>
</evidence>
<evidence type="ECO:0000256" key="1">
    <source>
        <dbReference type="ARBA" id="ARBA00000085"/>
    </source>
</evidence>
<dbReference type="CDD" id="cd00130">
    <property type="entry name" value="PAS"/>
    <property type="match status" value="1"/>
</dbReference>
<feature type="domain" description="Response regulatory" evidence="8">
    <location>
        <begin position="930"/>
        <end position="1046"/>
    </location>
</feature>
<dbReference type="CDD" id="cd00082">
    <property type="entry name" value="HisKA"/>
    <property type="match status" value="1"/>
</dbReference>
<dbReference type="CDD" id="cd00156">
    <property type="entry name" value="REC"/>
    <property type="match status" value="1"/>
</dbReference>
<dbReference type="SMART" id="SM00091">
    <property type="entry name" value="PAS"/>
    <property type="match status" value="2"/>
</dbReference>
<dbReference type="PROSITE" id="PS50109">
    <property type="entry name" value="HIS_KIN"/>
    <property type="match status" value="1"/>
</dbReference>
<dbReference type="PROSITE" id="PS50113">
    <property type="entry name" value="PAC"/>
    <property type="match status" value="1"/>
</dbReference>
<dbReference type="NCBIfam" id="TIGR00229">
    <property type="entry name" value="sensory_box"/>
    <property type="match status" value="2"/>
</dbReference>
<accession>A0A4S1CM27</accession>
<dbReference type="InterPro" id="IPR021796">
    <property type="entry name" value="Tll0287-like_dom"/>
</dbReference>
<keyword evidence="12" id="KW-1185">Reference proteome</keyword>
<dbReference type="Gene3D" id="3.40.50.2300">
    <property type="match status" value="1"/>
</dbReference>
<keyword evidence="3 6" id="KW-0597">Phosphoprotein</keyword>
<dbReference type="SMART" id="SM00387">
    <property type="entry name" value="HATPase_c"/>
    <property type="match status" value="1"/>
</dbReference>
<dbReference type="AlphaFoldDB" id="A0A4S1CM27"/>
<dbReference type="RefSeq" id="WP_135869159.1">
    <property type="nucleotide sequence ID" value="NZ_SRSC01000001.1"/>
</dbReference>
<dbReference type="Pfam" id="PF11845">
    <property type="entry name" value="Tll0287-like"/>
    <property type="match status" value="1"/>
</dbReference>
<evidence type="ECO:0000259" key="9">
    <source>
        <dbReference type="PROSITE" id="PS50112"/>
    </source>
</evidence>
<dbReference type="SMART" id="SM00448">
    <property type="entry name" value="REC"/>
    <property type="match status" value="1"/>
</dbReference>
<dbReference type="Gene3D" id="1.10.287.130">
    <property type="match status" value="1"/>
</dbReference>
<reference evidence="11 12" key="1">
    <citation type="submission" date="2019-04" db="EMBL/GenBank/DDBJ databases">
        <title>Geobacter oryzae sp. nov., ferric-reducing bacteria isolated from paddy soil.</title>
        <authorList>
            <person name="Xu Z."/>
            <person name="Masuda Y."/>
            <person name="Itoh H."/>
            <person name="Senoo K."/>
        </authorList>
    </citation>
    <scope>NUCLEOTIDE SEQUENCE [LARGE SCALE GENOMIC DNA]</scope>
    <source>
        <strain evidence="11 12">Red111</strain>
    </source>
</reference>
<dbReference type="SMART" id="SM00065">
    <property type="entry name" value="GAF"/>
    <property type="match status" value="1"/>
</dbReference>
<dbReference type="SMART" id="SM00388">
    <property type="entry name" value="HisKA"/>
    <property type="match status" value="1"/>
</dbReference>
<dbReference type="InterPro" id="IPR005467">
    <property type="entry name" value="His_kinase_dom"/>
</dbReference>
<keyword evidence="4" id="KW-0808">Transferase</keyword>
<dbReference type="InterPro" id="IPR036890">
    <property type="entry name" value="HATPase_C_sf"/>
</dbReference>
<dbReference type="Pfam" id="PF13426">
    <property type="entry name" value="PAS_9"/>
    <property type="match status" value="1"/>
</dbReference>
<feature type="domain" description="PAC" evidence="10">
    <location>
        <begin position="329"/>
        <end position="380"/>
    </location>
</feature>
<dbReference type="InterPro" id="IPR011006">
    <property type="entry name" value="CheY-like_superfamily"/>
</dbReference>
<evidence type="ECO:0000256" key="2">
    <source>
        <dbReference type="ARBA" id="ARBA00012438"/>
    </source>
</evidence>
<dbReference type="Pfam" id="PF00512">
    <property type="entry name" value="HisKA"/>
    <property type="match status" value="1"/>
</dbReference>
<feature type="domain" description="Histidine kinase" evidence="7">
    <location>
        <begin position="687"/>
        <end position="910"/>
    </location>
</feature>
<dbReference type="InterPro" id="IPR035965">
    <property type="entry name" value="PAS-like_dom_sf"/>
</dbReference>
<dbReference type="Pfam" id="PF00072">
    <property type="entry name" value="Response_reg"/>
    <property type="match status" value="1"/>
</dbReference>
<dbReference type="PANTHER" id="PTHR43065">
    <property type="entry name" value="SENSOR HISTIDINE KINASE"/>
    <property type="match status" value="1"/>
</dbReference>
<dbReference type="InterPro" id="IPR003594">
    <property type="entry name" value="HATPase_dom"/>
</dbReference>
<evidence type="ECO:0000256" key="3">
    <source>
        <dbReference type="ARBA" id="ARBA00022553"/>
    </source>
</evidence>
<dbReference type="PROSITE" id="PS50110">
    <property type="entry name" value="RESPONSE_REGULATORY"/>
    <property type="match status" value="1"/>
</dbReference>
<evidence type="ECO:0000256" key="4">
    <source>
        <dbReference type="ARBA" id="ARBA00022679"/>
    </source>
</evidence>
<sequence>MQSKTKGCLYKKYALFSIAVWTVVIVTLAATAVTGDRKQMLQRAEDEARDYFRLNLQYRAWAARMGGVYVPVGKAAPNPYLTVAHRDVSTTDGMRLTLVNPAYLTRMVFATVPSPHQAPHLPPVTSRITSLKPVNPVNAPDPWERESLLAFERGESRERSQVATIAGAPYLRFISAFVTETSCLTCHRASGDREGVVRGALVISVPLVARLEQQAASDRNTVGRFFLLWVLGTTGIAVTSRRRFEDTRRLLANEQKFRTVCDWTQDWEYWIGPDGTIRYMSPSCIELTGYAREEFQEEPELLYRVVHHDFRESLRALHQATPDPSRPARTLEVPILTRGGELRWIQHLCRPIFEEGVFLGLRASNRDVTRQRQDTEKIRLSESRLVTLLGILQYPAETVQGFLDNALEEAIRLTGSRIGFIGHYDEERGEFTLNCWSRDVMRECALPEREIVSTLEKTGLWGEVVRQRRAVVVNDYAAESALKKGCPQGHAHLSRFMSIPVFSGDRIVAVVGMANKEGEYDDTDVLQLTLLMESVWQSVANKRAEQDLLESNERFAAAFNNAPLMLAVSTLEDGVYLEVNQRFLDAVQWSRDEVIGTRSVDLGLMTQTQRDQLKERMLREGRIKDLELTLYASTGRSVLCRMWTETIAVAGEKRLLTIILDITEQRRVEQQFLQAQKMESVGQLAGGVAHDFNNMLSVILGHAELGLMDEELVEGQRRHLEAILDAANRSSSITRQLLTFARRQNVLPRVIEVNGAVAGMLKMLGRLIGEEIELLWVPGDGVDRINIDPSQVDQLLANLCVNARDAIAGVGRITISTQNATLSDNRLDAASGLAPGRYVLLSVSDTGQGMAGTVLDRIFEPFYTTKEPGKGTGLGLATVFGIVKQNGGGIKVQSTPGEGTTFRIYLPSVPDEEGGSRGEAEVSYRKGDESILVVEDELWVREMVSDMLVKLGYRVTVASTPEEALAAVSRLERAPELLITDVIMPGMNGSDLALRLGDAIPGVKTLFMSGYASDFIARHGVINEGVHFLPKPFTLPTLAAKVREVLDGAG</sequence>
<dbReference type="Gene3D" id="3.30.450.40">
    <property type="match status" value="1"/>
</dbReference>
<organism evidence="11 12">
    <name type="scientific">Geomonas terrae</name>
    <dbReference type="NCBI Taxonomy" id="2562681"/>
    <lineage>
        <taxon>Bacteria</taxon>
        <taxon>Pseudomonadati</taxon>
        <taxon>Thermodesulfobacteriota</taxon>
        <taxon>Desulfuromonadia</taxon>
        <taxon>Geobacterales</taxon>
        <taxon>Geobacteraceae</taxon>
        <taxon>Geomonas</taxon>
    </lineage>
</organism>
<evidence type="ECO:0000256" key="6">
    <source>
        <dbReference type="PROSITE-ProRule" id="PRU00169"/>
    </source>
</evidence>
<dbReference type="Pfam" id="PF02518">
    <property type="entry name" value="HATPase_c"/>
    <property type="match status" value="1"/>
</dbReference>
<evidence type="ECO:0000313" key="11">
    <source>
        <dbReference type="EMBL" id="TGU74837.1"/>
    </source>
</evidence>
<proteinExistence type="predicted"/>
<dbReference type="InterPro" id="IPR029016">
    <property type="entry name" value="GAF-like_dom_sf"/>
</dbReference>
<dbReference type="InterPro" id="IPR013655">
    <property type="entry name" value="PAS_fold_3"/>
</dbReference>
<dbReference type="EC" id="2.7.13.3" evidence="2"/>
<evidence type="ECO:0000259" key="8">
    <source>
        <dbReference type="PROSITE" id="PS50110"/>
    </source>
</evidence>
<dbReference type="SUPFAM" id="SSF52172">
    <property type="entry name" value="CheY-like"/>
    <property type="match status" value="1"/>
</dbReference>
<dbReference type="InterPro" id="IPR000014">
    <property type="entry name" value="PAS"/>
</dbReference>
<dbReference type="Pfam" id="PF13185">
    <property type="entry name" value="GAF_2"/>
    <property type="match status" value="1"/>
</dbReference>
<dbReference type="SUPFAM" id="SSF55785">
    <property type="entry name" value="PYP-like sensor domain (PAS domain)"/>
    <property type="match status" value="2"/>
</dbReference>
<dbReference type="Gene3D" id="3.30.450.20">
    <property type="entry name" value="PAS domain"/>
    <property type="match status" value="2"/>
</dbReference>